<proteinExistence type="predicted"/>
<evidence type="ECO:0000313" key="1">
    <source>
        <dbReference type="EMBL" id="MEA0975493.1"/>
    </source>
</evidence>
<sequence>MFINRIFSLWFLLAFIVCSAFVLLANAPIQYVEKSTITMSRTSNNELLSYIQQYHFLISDIFNALRKESFSFQLDYGVLPNGKIELLVSLPEEMDIVAKKKMEEIMLNCIQKNDLNPISFQLTLKDLYEPAATESTRLSYNDVMANLFETMIDQNYGDFSVEHSITSESIQVMINLTEDKNAGMQKKAQQLAEDIIRQHRFDVQAFQIEVQNKIAIH</sequence>
<organism evidence="1 2">
    <name type="scientific">Lysinibacillus irui</name>
    <dbReference type="NCBI Taxonomy" id="2998077"/>
    <lineage>
        <taxon>Bacteria</taxon>
        <taxon>Bacillati</taxon>
        <taxon>Bacillota</taxon>
        <taxon>Bacilli</taxon>
        <taxon>Bacillales</taxon>
        <taxon>Bacillaceae</taxon>
        <taxon>Lysinibacillus</taxon>
    </lineage>
</organism>
<name>A0ABU5NHI6_9BACI</name>
<protein>
    <recommendedName>
        <fullName evidence="3">DUF4030 domain-containing protein</fullName>
    </recommendedName>
</protein>
<gene>
    <name evidence="1" type="ORF">U6C28_04210</name>
</gene>
<dbReference type="EMBL" id="JAXUIA010000002">
    <property type="protein sequence ID" value="MEA0975493.1"/>
    <property type="molecule type" value="Genomic_DNA"/>
</dbReference>
<dbReference type="Proteomes" id="UP001289615">
    <property type="component" value="Unassembled WGS sequence"/>
</dbReference>
<dbReference type="RefSeq" id="WP_322610699.1">
    <property type="nucleotide sequence ID" value="NZ_JAXLNX010000005.1"/>
</dbReference>
<keyword evidence="2" id="KW-1185">Reference proteome</keyword>
<evidence type="ECO:0008006" key="3">
    <source>
        <dbReference type="Google" id="ProtNLM"/>
    </source>
</evidence>
<evidence type="ECO:0000313" key="2">
    <source>
        <dbReference type="Proteomes" id="UP001289615"/>
    </source>
</evidence>
<accession>A0ABU5NHI6</accession>
<reference evidence="1 2" key="1">
    <citation type="submission" date="2023-12" db="EMBL/GenBank/DDBJ databases">
        <title>Genome comparison identifies genes involved in endophytic behavior of Lysinibacillus irui and provides insights into its role as a plant-growth promoting bacterium.</title>
        <authorList>
            <person name="Hilario S."/>
            <person name="Matos I."/>
            <person name="Goncalves M.F.M."/>
            <person name="Pardo C.A."/>
            <person name="Santos M.J."/>
        </authorList>
    </citation>
    <scope>NUCLEOTIDE SEQUENCE [LARGE SCALE GENOMIC DNA]</scope>
    <source>
        <strain evidence="1 2">B3</strain>
    </source>
</reference>
<comment type="caution">
    <text evidence="1">The sequence shown here is derived from an EMBL/GenBank/DDBJ whole genome shotgun (WGS) entry which is preliminary data.</text>
</comment>